<protein>
    <recommendedName>
        <fullName evidence="1">Glycine N-acyltransferase-like protein</fullName>
        <ecNumber evidence="1">2.3.1.-</ecNumber>
    </recommendedName>
</protein>
<dbReference type="PROSITE" id="PS51186">
    <property type="entry name" value="GNAT"/>
    <property type="match status" value="1"/>
</dbReference>
<keyword evidence="1" id="KW-0012">Acyltransferase</keyword>
<organism evidence="4">
    <name type="scientific">Wuchereria bancrofti</name>
    <dbReference type="NCBI Taxonomy" id="6293"/>
    <lineage>
        <taxon>Eukaryota</taxon>
        <taxon>Metazoa</taxon>
        <taxon>Ecdysozoa</taxon>
        <taxon>Nematoda</taxon>
        <taxon>Chromadorea</taxon>
        <taxon>Rhabditida</taxon>
        <taxon>Spirurina</taxon>
        <taxon>Spiruromorpha</taxon>
        <taxon>Filarioidea</taxon>
        <taxon>Onchocercidae</taxon>
        <taxon>Wuchereria</taxon>
    </lineage>
</organism>
<sequence length="310" mass="37414">MCTIREFISDDDLDEALRMMMNYSPHMIPIYNMVRIHRIKIVLGLFGLTCELRFHIAFRNKYPTAKFRIFGYPFTESKLWFLLSDDPFRIKFLLIWSLPWHNYKKDEFLDVINQFTKLIELPKEILVINPNYLSDKISIYIKSKTSYTENIYPTYMYYMNEKQQEVVLKEKLCLPSDYHYNDDKPEEDALIINDTWQYADKGDSRCFAEKLRMLPNVIIRYQGQPIAYEIFNINGFFHHHFVHEEHRRQGLGKHVELRLSQKIIQEGFWPCKTVELKNELVVAWSNRSSYWNRYDDEYGNPIIINFNLLR</sequence>
<dbReference type="WBParaSite" id="maker-PairedContig_828-snap-gene-0.4-mRNA-1">
    <property type="protein sequence ID" value="maker-PairedContig_828-snap-gene-0.4-mRNA-1"/>
    <property type="gene ID" value="maker-PairedContig_828-snap-gene-0.4"/>
</dbReference>
<dbReference type="GO" id="GO:0005739">
    <property type="term" value="C:mitochondrion"/>
    <property type="evidence" value="ECO:0007669"/>
    <property type="project" value="InterPro"/>
</dbReference>
<dbReference type="WBParaSite" id="maker-PairedContig_2772-snap-gene-0.3-mRNA-1">
    <property type="protein sequence ID" value="maker-PairedContig_2772-snap-gene-0.3-mRNA-1"/>
    <property type="gene ID" value="maker-PairedContig_2772-snap-gene-0.3"/>
</dbReference>
<dbReference type="SUPFAM" id="SSF55729">
    <property type="entry name" value="Acyl-CoA N-acyltransferases (Nat)"/>
    <property type="match status" value="1"/>
</dbReference>
<evidence type="ECO:0000313" key="3">
    <source>
        <dbReference type="WBParaSite" id="maker-PairedContig_2772-snap-gene-0.3-mRNA-1"/>
    </source>
</evidence>
<dbReference type="STRING" id="6293.A0A1I8EZQ2"/>
<evidence type="ECO:0000313" key="4">
    <source>
        <dbReference type="WBParaSite" id="maker-PairedContig_828-snap-gene-0.4-mRNA-1"/>
    </source>
</evidence>
<dbReference type="EC" id="2.3.1.-" evidence="1"/>
<keyword evidence="1" id="KW-0808">Transferase</keyword>
<dbReference type="PANTHER" id="PTHR15298">
    <property type="entry name" value="L-COA N-ACYLTRANSFERASE-RELATED"/>
    <property type="match status" value="1"/>
</dbReference>
<dbReference type="Gene3D" id="3.40.630.30">
    <property type="match status" value="1"/>
</dbReference>
<feature type="domain" description="N-acetyltransferase" evidence="2">
    <location>
        <begin position="176"/>
        <end position="310"/>
    </location>
</feature>
<name>A0A1I8EZQ2_WUCBA</name>
<dbReference type="InterPro" id="IPR000182">
    <property type="entry name" value="GNAT_dom"/>
</dbReference>
<accession>A0A1I8EZQ2</accession>
<evidence type="ECO:0000256" key="1">
    <source>
        <dbReference type="RuleBase" id="RU368002"/>
    </source>
</evidence>
<dbReference type="GO" id="GO:0047961">
    <property type="term" value="F:glycine N-acyltransferase activity"/>
    <property type="evidence" value="ECO:0007669"/>
    <property type="project" value="InterPro"/>
</dbReference>
<proteinExistence type="inferred from homology"/>
<dbReference type="InterPro" id="IPR010313">
    <property type="entry name" value="Glycine_N-acyltransferase"/>
</dbReference>
<dbReference type="AlphaFoldDB" id="A0A1I8EZQ2"/>
<evidence type="ECO:0000259" key="2">
    <source>
        <dbReference type="PROSITE" id="PS51186"/>
    </source>
</evidence>
<comment type="similarity">
    <text evidence="1">Belongs to the glycine N-acyltransferase family.</text>
</comment>
<dbReference type="PANTHER" id="PTHR15298:SF1">
    <property type="entry name" value="GLYCINE N-ACYLTRANSFERASE-LIKE PROTEIN"/>
    <property type="match status" value="1"/>
</dbReference>
<reference evidence="3 4" key="1">
    <citation type="submission" date="2016-11" db="UniProtKB">
        <authorList>
            <consortium name="WormBaseParasite"/>
        </authorList>
    </citation>
    <scope>IDENTIFICATION</scope>
    <source>
        <strain evidence="3 4">pt0022</strain>
    </source>
</reference>
<dbReference type="InterPro" id="IPR016181">
    <property type="entry name" value="Acyl_CoA_acyltransferase"/>
</dbReference>